<proteinExistence type="inferred from homology"/>
<keyword evidence="3" id="KW-0645">Protease</keyword>
<dbReference type="Pfam" id="PF00246">
    <property type="entry name" value="Peptidase_M14"/>
    <property type="match status" value="1"/>
</dbReference>
<sequence>MFTIVNIKMFTFVNQIKNMNLNDLFLENKEISISGRYITLASIEPLLGDLKKNNQVKIIGKSVLGKSIYSVEIGTGKMRILLWSQMHGNESTTTKALFDFFNLLKSSSELAKKLLNTFTFLSIPMLNPDGADLYTRENANKIDLNRDSQDLTQPESQVLRNIFNLFKPNYCFNLHDQRTIFGVNNSGKPATLSFLAPSYNEEREINNTRLKAIELIAAVNGQLQHYLPGQIGRFDDSFNINCIGDMFQHLGVPTILFEAGHFPNDYEREETRKFVFMALASSFMSLSENVIVVNGINKYLNIPQNKVAFYDFIYKNIKINYDGIEIITNFAAQYKEELIENHISFNAYIAKIGDLEHFFGHLEYDANNAIYTDKGESIPNLNQKADFRLGNDMEIINGVIKI</sequence>
<feature type="domain" description="Peptidase M14" evidence="2">
    <location>
        <begin position="17"/>
        <end position="352"/>
    </location>
</feature>
<dbReference type="SMART" id="SM00631">
    <property type="entry name" value="Zn_pept"/>
    <property type="match status" value="1"/>
</dbReference>
<evidence type="ECO:0000313" key="3">
    <source>
        <dbReference type="EMBL" id="SHG22488.1"/>
    </source>
</evidence>
<comment type="similarity">
    <text evidence="1">Belongs to the peptidase M14 family.</text>
</comment>
<dbReference type="STRING" id="271157.SAMN05444396_10693"/>
<dbReference type="GO" id="GO:0004181">
    <property type="term" value="F:metallocarboxypeptidase activity"/>
    <property type="evidence" value="ECO:0007669"/>
    <property type="project" value="InterPro"/>
</dbReference>
<dbReference type="GO" id="GO:0008270">
    <property type="term" value="F:zinc ion binding"/>
    <property type="evidence" value="ECO:0007669"/>
    <property type="project" value="InterPro"/>
</dbReference>
<dbReference type="InterPro" id="IPR000834">
    <property type="entry name" value="Peptidase_M14"/>
</dbReference>
<dbReference type="CDD" id="cd06239">
    <property type="entry name" value="M14-like"/>
    <property type="match status" value="1"/>
</dbReference>
<comment type="caution">
    <text evidence="1">Lacks conserved residue(s) required for the propagation of feature annotation.</text>
</comment>
<dbReference type="Gene3D" id="3.40.630.10">
    <property type="entry name" value="Zn peptidases"/>
    <property type="match status" value="1"/>
</dbReference>
<dbReference type="GO" id="GO:0006508">
    <property type="term" value="P:proteolysis"/>
    <property type="evidence" value="ECO:0007669"/>
    <property type="project" value="InterPro"/>
</dbReference>
<gene>
    <name evidence="3" type="ORF">SAMN05444396_10693</name>
</gene>
<dbReference type="Proteomes" id="UP000184036">
    <property type="component" value="Unassembled WGS sequence"/>
</dbReference>
<evidence type="ECO:0000259" key="2">
    <source>
        <dbReference type="PROSITE" id="PS52035"/>
    </source>
</evidence>
<reference evidence="4" key="1">
    <citation type="submission" date="2016-11" db="EMBL/GenBank/DDBJ databases">
        <authorList>
            <person name="Varghese N."/>
            <person name="Submissions S."/>
        </authorList>
    </citation>
    <scope>NUCLEOTIDE SEQUENCE [LARGE SCALE GENOMIC DNA]</scope>
    <source>
        <strain evidence="4">DSM 19741</strain>
    </source>
</reference>
<keyword evidence="4" id="KW-1185">Reference proteome</keyword>
<dbReference type="SUPFAM" id="SSF53187">
    <property type="entry name" value="Zn-dependent exopeptidases"/>
    <property type="match status" value="1"/>
</dbReference>
<keyword evidence="3" id="KW-0378">Hydrolase</keyword>
<evidence type="ECO:0000313" key="4">
    <source>
        <dbReference type="Proteomes" id="UP000184036"/>
    </source>
</evidence>
<dbReference type="EMBL" id="FQWE01000006">
    <property type="protein sequence ID" value="SHG22488.1"/>
    <property type="molecule type" value="Genomic_DNA"/>
</dbReference>
<protein>
    <submittedName>
        <fullName evidence="3">Zinc carboxypeptidase</fullName>
    </submittedName>
</protein>
<dbReference type="AlphaFoldDB" id="A0A1M5I2I4"/>
<organism evidence="3 4">
    <name type="scientific">Flavobacterium segetis</name>
    <dbReference type="NCBI Taxonomy" id="271157"/>
    <lineage>
        <taxon>Bacteria</taxon>
        <taxon>Pseudomonadati</taxon>
        <taxon>Bacteroidota</taxon>
        <taxon>Flavobacteriia</taxon>
        <taxon>Flavobacteriales</taxon>
        <taxon>Flavobacteriaceae</taxon>
        <taxon>Flavobacterium</taxon>
    </lineage>
</organism>
<dbReference type="PROSITE" id="PS52035">
    <property type="entry name" value="PEPTIDASE_M14"/>
    <property type="match status" value="1"/>
</dbReference>
<evidence type="ECO:0000256" key="1">
    <source>
        <dbReference type="PROSITE-ProRule" id="PRU01379"/>
    </source>
</evidence>
<accession>A0A1M5I2I4</accession>
<keyword evidence="3" id="KW-0121">Carboxypeptidase</keyword>
<name>A0A1M5I2I4_9FLAO</name>